<organism evidence="4 5">
    <name type="scientific">Virgibacillus salarius</name>
    <dbReference type="NCBI Taxonomy" id="447199"/>
    <lineage>
        <taxon>Bacteria</taxon>
        <taxon>Bacillati</taxon>
        <taxon>Bacillota</taxon>
        <taxon>Bacilli</taxon>
        <taxon>Bacillales</taxon>
        <taxon>Bacillaceae</taxon>
        <taxon>Virgibacillus</taxon>
    </lineage>
</organism>
<sequence>MEKTKVRGFHLRFGSHDLVEPLIEFIHHVLVPQGINYLFLECNTSFVFKKHPEITEGTLTRQDAKVIADVCRKHNIRLIPLFQCLGHQGWGGKRNSILTAYPQFDETPEISLDAVWPEIFCRSWCPEHPDIHQLVYDLMDEIIEAFDADGFHVGMDEVFEMVNPNCPRCRGKDRAKLFANVVNDLHHHLVGTHNVEMFMWGDRLNDSERFGYNEWEGDTFGTHDAIDHIPKDIVITDWHYDKLPAYPSIGNFISKGFTVIPACWYKTDAAVDLLEQGIQQAQEREKLKNMPGMLVTSWNNWDRASFEKVIKMTGASQKDELHELHHTLHVITTALKD</sequence>
<comment type="similarity">
    <text evidence="1">Belongs to the glycosyl hydrolase 20 family.</text>
</comment>
<evidence type="ECO:0000259" key="3">
    <source>
        <dbReference type="Pfam" id="PF00728"/>
    </source>
</evidence>
<accession>A0A941DUR7</accession>
<dbReference type="Gene3D" id="3.20.20.80">
    <property type="entry name" value="Glycosidases"/>
    <property type="match status" value="1"/>
</dbReference>
<dbReference type="EMBL" id="JAGSOT010000015">
    <property type="protein sequence ID" value="MBR7795761.1"/>
    <property type="molecule type" value="Genomic_DNA"/>
</dbReference>
<dbReference type="SUPFAM" id="SSF51445">
    <property type="entry name" value="(Trans)glycosidases"/>
    <property type="match status" value="1"/>
</dbReference>
<dbReference type="Proteomes" id="UP000675284">
    <property type="component" value="Unassembled WGS sequence"/>
</dbReference>
<reference evidence="4" key="1">
    <citation type="submission" date="2021-04" db="EMBL/GenBank/DDBJ databases">
        <title>Isolation and polyphasic classification of algal microorganism.</title>
        <authorList>
            <person name="Wang S."/>
        </authorList>
    </citation>
    <scope>NUCLEOTIDE SEQUENCE</scope>
    <source>
        <strain evidence="4">720a</strain>
    </source>
</reference>
<evidence type="ECO:0000313" key="4">
    <source>
        <dbReference type="EMBL" id="MBR7795761.1"/>
    </source>
</evidence>
<dbReference type="RefSeq" id="WP_051388433.1">
    <property type="nucleotide sequence ID" value="NZ_JAGSOT010000015.1"/>
</dbReference>
<dbReference type="AlphaFoldDB" id="A0A941DUR7"/>
<feature type="domain" description="Glycoside hydrolase family 20 catalytic" evidence="3">
    <location>
        <begin position="53"/>
        <end position="262"/>
    </location>
</feature>
<evidence type="ECO:0000313" key="5">
    <source>
        <dbReference type="Proteomes" id="UP000675284"/>
    </source>
</evidence>
<proteinExistence type="inferred from homology"/>
<dbReference type="InterPro" id="IPR015883">
    <property type="entry name" value="Glyco_hydro_20_cat"/>
</dbReference>
<protein>
    <submittedName>
        <fullName evidence="4">Family 20 glycosylhydrolase</fullName>
    </submittedName>
</protein>
<evidence type="ECO:0000256" key="1">
    <source>
        <dbReference type="ARBA" id="ARBA00006285"/>
    </source>
</evidence>
<keyword evidence="5" id="KW-1185">Reference proteome</keyword>
<dbReference type="Pfam" id="PF00728">
    <property type="entry name" value="Glyco_hydro_20"/>
    <property type="match status" value="1"/>
</dbReference>
<dbReference type="InterPro" id="IPR038901">
    <property type="entry name" value="HEXDC-like"/>
</dbReference>
<dbReference type="PANTHER" id="PTHR21040">
    <property type="entry name" value="BCDNA.GH04120"/>
    <property type="match status" value="1"/>
</dbReference>
<dbReference type="GO" id="GO:0005975">
    <property type="term" value="P:carbohydrate metabolic process"/>
    <property type="evidence" value="ECO:0007669"/>
    <property type="project" value="InterPro"/>
</dbReference>
<gene>
    <name evidence="4" type="ORF">KCX74_06850</name>
</gene>
<evidence type="ECO:0000256" key="2">
    <source>
        <dbReference type="ARBA" id="ARBA00022801"/>
    </source>
</evidence>
<dbReference type="GO" id="GO:0004563">
    <property type="term" value="F:beta-N-acetylhexosaminidase activity"/>
    <property type="evidence" value="ECO:0007669"/>
    <property type="project" value="UniProtKB-ARBA"/>
</dbReference>
<keyword evidence="2" id="KW-0378">Hydrolase</keyword>
<comment type="caution">
    <text evidence="4">The sequence shown here is derived from an EMBL/GenBank/DDBJ whole genome shotgun (WGS) entry which is preliminary data.</text>
</comment>
<name>A0A941DUR7_9BACI</name>
<dbReference type="PANTHER" id="PTHR21040:SF8">
    <property type="entry name" value="BCDNA.GH04120"/>
    <property type="match status" value="1"/>
</dbReference>
<dbReference type="InterPro" id="IPR017853">
    <property type="entry name" value="GH"/>
</dbReference>